<evidence type="ECO:0000313" key="11">
    <source>
        <dbReference type="EMBL" id="QHT67681.1"/>
    </source>
</evidence>
<evidence type="ECO:0000256" key="9">
    <source>
        <dbReference type="SAM" id="SignalP"/>
    </source>
</evidence>
<dbReference type="SUPFAM" id="SSF56935">
    <property type="entry name" value="Porins"/>
    <property type="match status" value="1"/>
</dbReference>
<protein>
    <submittedName>
        <fullName evidence="11">TonB-dependent receptor</fullName>
    </submittedName>
</protein>
<organism evidence="11 12">
    <name type="scientific">Rhodocytophaga rosea</name>
    <dbReference type="NCBI Taxonomy" id="2704465"/>
    <lineage>
        <taxon>Bacteria</taxon>
        <taxon>Pseudomonadati</taxon>
        <taxon>Bacteroidota</taxon>
        <taxon>Cytophagia</taxon>
        <taxon>Cytophagales</taxon>
        <taxon>Rhodocytophagaceae</taxon>
        <taxon>Rhodocytophaga</taxon>
    </lineage>
</organism>
<keyword evidence="3 8" id="KW-1134">Transmembrane beta strand</keyword>
<evidence type="ECO:0000256" key="1">
    <source>
        <dbReference type="ARBA" id="ARBA00004571"/>
    </source>
</evidence>
<dbReference type="PROSITE" id="PS52016">
    <property type="entry name" value="TONB_DEPENDENT_REC_3"/>
    <property type="match status" value="1"/>
</dbReference>
<keyword evidence="2 8" id="KW-0813">Transport</keyword>
<dbReference type="InterPro" id="IPR036942">
    <property type="entry name" value="Beta-barrel_TonB_sf"/>
</dbReference>
<evidence type="ECO:0000256" key="6">
    <source>
        <dbReference type="ARBA" id="ARBA00023136"/>
    </source>
</evidence>
<name>A0A6C0GHZ3_9BACT</name>
<feature type="chain" id="PRO_5025513540" evidence="9">
    <location>
        <begin position="29"/>
        <end position="930"/>
    </location>
</feature>
<dbReference type="GO" id="GO:0044718">
    <property type="term" value="P:siderophore transmembrane transport"/>
    <property type="evidence" value="ECO:0007669"/>
    <property type="project" value="TreeGrafter"/>
</dbReference>
<dbReference type="Pfam" id="PF13715">
    <property type="entry name" value="CarbopepD_reg_2"/>
    <property type="match status" value="1"/>
</dbReference>
<dbReference type="PANTHER" id="PTHR30069">
    <property type="entry name" value="TONB-DEPENDENT OUTER MEMBRANE RECEPTOR"/>
    <property type="match status" value="1"/>
</dbReference>
<evidence type="ECO:0000256" key="4">
    <source>
        <dbReference type="ARBA" id="ARBA00022692"/>
    </source>
</evidence>
<dbReference type="GO" id="GO:0015344">
    <property type="term" value="F:siderophore uptake transmembrane transporter activity"/>
    <property type="evidence" value="ECO:0007669"/>
    <property type="project" value="TreeGrafter"/>
</dbReference>
<proteinExistence type="inferred from homology"/>
<dbReference type="InterPro" id="IPR039426">
    <property type="entry name" value="TonB-dep_rcpt-like"/>
</dbReference>
<keyword evidence="11" id="KW-0675">Receptor</keyword>
<evidence type="ECO:0000313" key="12">
    <source>
        <dbReference type="Proteomes" id="UP000480178"/>
    </source>
</evidence>
<keyword evidence="5 9" id="KW-0732">Signal</keyword>
<evidence type="ECO:0000256" key="7">
    <source>
        <dbReference type="ARBA" id="ARBA00023237"/>
    </source>
</evidence>
<dbReference type="KEGG" id="rhoz:GXP67_14095"/>
<comment type="similarity">
    <text evidence="8">Belongs to the TonB-dependent receptor family.</text>
</comment>
<evidence type="ECO:0000256" key="8">
    <source>
        <dbReference type="PROSITE-ProRule" id="PRU01360"/>
    </source>
</evidence>
<evidence type="ECO:0000256" key="3">
    <source>
        <dbReference type="ARBA" id="ARBA00022452"/>
    </source>
</evidence>
<dbReference type="Gene3D" id="2.60.40.1120">
    <property type="entry name" value="Carboxypeptidase-like, regulatory domain"/>
    <property type="match status" value="1"/>
</dbReference>
<dbReference type="PANTHER" id="PTHR30069:SF29">
    <property type="entry name" value="HEMOGLOBIN AND HEMOGLOBIN-HAPTOGLOBIN-BINDING PROTEIN 1-RELATED"/>
    <property type="match status" value="1"/>
</dbReference>
<dbReference type="InterPro" id="IPR037066">
    <property type="entry name" value="Plug_dom_sf"/>
</dbReference>
<dbReference type="SUPFAM" id="SSF49464">
    <property type="entry name" value="Carboxypeptidase regulatory domain-like"/>
    <property type="match status" value="1"/>
</dbReference>
<dbReference type="EMBL" id="CP048222">
    <property type="protein sequence ID" value="QHT67681.1"/>
    <property type="molecule type" value="Genomic_DNA"/>
</dbReference>
<evidence type="ECO:0000259" key="10">
    <source>
        <dbReference type="Pfam" id="PF07715"/>
    </source>
</evidence>
<gene>
    <name evidence="11" type="ORF">GXP67_14095</name>
</gene>
<sequence>MKDYLPLPAFHALFFLLFTFAFHLSAIAQDTPQVYITGNYQNQPLQEVLADIEQKHPVRFFYQENWISGIRVQARFDKELLSSALQKILANTGLTFLSYDAYSVVLLRDTNAQVINRRDTTDIQIQSDTVTQSAATTPQPAGRTAGRRFGPDKSGVKVRISGYVREKSTAEPVLSATIYVQELKTGTVTDARGFYALVVPSGTYTITYNFIGYQQEKKELTLKTSQTIHVELTDQSIQMNEVTVWGEAADRNVSKPEMSVNRLDIKTIRKMPALMGEVDVVKSLLLLPGVTSVGEASTGFNVRGGSTDQNLILLDDAPVYNSSHLFGLFSVFNPDVVKDVTLYRGGIPSEFGGRISSVLDVTLKEATINKWSGKGGIGLVSNRLALEGPIIPDKLSIIAAARGTYADWILKQVPNQSVKGTQAHYYDTNVKIDYILNERNRISLSGYLGRDVYKLPADSIATVAINASSTVFRWGNSNATLRWSHAFNSRLFSNVTAVYSNYKSSIINPDGPNAFTLPSGIIYENVKADFNYFASDKHKIDLGASTIRYRIDPGSLKPEPGTVISPVSLTRENAMESALYISDEYNVSPAITVQYGLRYSVFQNLGPGPVYTYQEGMPREVFSIIDTTDYSSGQVTKQYQGVEPRLAVKIGLNPSSSVKLSYNRMRQYIHLISNTTAAAPTDRWKASSRYIKPQIGDQVAVGFFKNFFGNTFETSVEFYYKQIENIIDYKDGASLLLNQTVEADLLAGKGRAYGMELQVKKTIGKLTGWASYTYSRTQISVNGDYPEERINNGAYYPANYDKPHNINMVLTFQKNRRWNLSANFVYSTGRPVTYPESKYVVNGVSIANYYLRNQYRIPDYHRLDISATVDGNHRKNKKWDGSWTFSVYNVYSRDNAFSVFFKAKNGFLPEAYKLSIFASIFPSITYNFKF</sequence>
<feature type="domain" description="TonB-dependent receptor plug" evidence="10">
    <location>
        <begin position="277"/>
        <end position="353"/>
    </location>
</feature>
<dbReference type="Gene3D" id="2.40.170.20">
    <property type="entry name" value="TonB-dependent receptor, beta-barrel domain"/>
    <property type="match status" value="1"/>
</dbReference>
<keyword evidence="7 8" id="KW-0998">Cell outer membrane</keyword>
<keyword evidence="4 8" id="KW-0812">Transmembrane</keyword>
<keyword evidence="12" id="KW-1185">Reference proteome</keyword>
<dbReference type="InterPro" id="IPR012910">
    <property type="entry name" value="Plug_dom"/>
</dbReference>
<evidence type="ECO:0000256" key="2">
    <source>
        <dbReference type="ARBA" id="ARBA00022448"/>
    </source>
</evidence>
<comment type="subcellular location">
    <subcellularLocation>
        <location evidence="1 8">Cell outer membrane</location>
        <topology evidence="1 8">Multi-pass membrane protein</topology>
    </subcellularLocation>
</comment>
<dbReference type="RefSeq" id="WP_162443705.1">
    <property type="nucleotide sequence ID" value="NZ_CP048222.1"/>
</dbReference>
<dbReference type="InterPro" id="IPR008969">
    <property type="entry name" value="CarboxyPept-like_regulatory"/>
</dbReference>
<accession>A0A6C0GHZ3</accession>
<feature type="signal peptide" evidence="9">
    <location>
        <begin position="1"/>
        <end position="28"/>
    </location>
</feature>
<dbReference type="Pfam" id="PF07715">
    <property type="entry name" value="Plug"/>
    <property type="match status" value="1"/>
</dbReference>
<dbReference type="AlphaFoldDB" id="A0A6C0GHZ3"/>
<reference evidence="11 12" key="1">
    <citation type="submission" date="2020-01" db="EMBL/GenBank/DDBJ databases">
        <authorList>
            <person name="Kim M.K."/>
        </authorList>
    </citation>
    <scope>NUCLEOTIDE SEQUENCE [LARGE SCALE GENOMIC DNA]</scope>
    <source>
        <strain evidence="11 12">172606-1</strain>
    </source>
</reference>
<evidence type="ECO:0000256" key="5">
    <source>
        <dbReference type="ARBA" id="ARBA00022729"/>
    </source>
</evidence>
<dbReference type="Proteomes" id="UP000480178">
    <property type="component" value="Chromosome"/>
</dbReference>
<dbReference type="Gene3D" id="2.170.130.10">
    <property type="entry name" value="TonB-dependent receptor, plug domain"/>
    <property type="match status" value="1"/>
</dbReference>
<dbReference type="GO" id="GO:0009279">
    <property type="term" value="C:cell outer membrane"/>
    <property type="evidence" value="ECO:0007669"/>
    <property type="project" value="UniProtKB-SubCell"/>
</dbReference>
<keyword evidence="6 8" id="KW-0472">Membrane</keyword>